<name>A0A8J2JCP8_9HEXA</name>
<protein>
    <submittedName>
        <fullName evidence="2">Uncharacterized protein</fullName>
    </submittedName>
</protein>
<keyword evidence="3" id="KW-1185">Reference proteome</keyword>
<evidence type="ECO:0000313" key="3">
    <source>
        <dbReference type="Proteomes" id="UP000708208"/>
    </source>
</evidence>
<accession>A0A8J2JCP8</accession>
<evidence type="ECO:0000313" key="2">
    <source>
        <dbReference type="EMBL" id="CAG7717745.1"/>
    </source>
</evidence>
<feature type="compositionally biased region" description="Low complexity" evidence="1">
    <location>
        <begin position="1"/>
        <end position="16"/>
    </location>
</feature>
<gene>
    <name evidence="2" type="ORF">AFUS01_LOCUS7184</name>
</gene>
<dbReference type="AlphaFoldDB" id="A0A8J2JCP8"/>
<evidence type="ECO:0000256" key="1">
    <source>
        <dbReference type="SAM" id="MobiDB-lite"/>
    </source>
</evidence>
<feature type="compositionally biased region" description="Polar residues" evidence="1">
    <location>
        <begin position="17"/>
        <end position="34"/>
    </location>
</feature>
<organism evidence="2 3">
    <name type="scientific">Allacma fusca</name>
    <dbReference type="NCBI Taxonomy" id="39272"/>
    <lineage>
        <taxon>Eukaryota</taxon>
        <taxon>Metazoa</taxon>
        <taxon>Ecdysozoa</taxon>
        <taxon>Arthropoda</taxon>
        <taxon>Hexapoda</taxon>
        <taxon>Collembola</taxon>
        <taxon>Symphypleona</taxon>
        <taxon>Sminthuridae</taxon>
        <taxon>Allacma</taxon>
    </lineage>
</organism>
<proteinExistence type="predicted"/>
<feature type="region of interest" description="Disordered" evidence="1">
    <location>
        <begin position="1"/>
        <end position="34"/>
    </location>
</feature>
<sequence>GFTGNNSGRRGQQRNNTSLNAVTIFSTRQAPPEP</sequence>
<dbReference type="EMBL" id="CAJVCH010048281">
    <property type="protein sequence ID" value="CAG7717745.1"/>
    <property type="molecule type" value="Genomic_DNA"/>
</dbReference>
<reference evidence="2" key="1">
    <citation type="submission" date="2021-06" db="EMBL/GenBank/DDBJ databases">
        <authorList>
            <person name="Hodson N. C."/>
            <person name="Mongue J. A."/>
            <person name="Jaron S. K."/>
        </authorList>
    </citation>
    <scope>NUCLEOTIDE SEQUENCE</scope>
</reference>
<dbReference type="Proteomes" id="UP000708208">
    <property type="component" value="Unassembled WGS sequence"/>
</dbReference>
<feature type="non-terminal residue" evidence="2">
    <location>
        <position position="1"/>
    </location>
</feature>
<comment type="caution">
    <text evidence="2">The sequence shown here is derived from an EMBL/GenBank/DDBJ whole genome shotgun (WGS) entry which is preliminary data.</text>
</comment>